<feature type="repeat" description="ANK" evidence="3">
    <location>
        <begin position="327"/>
        <end position="359"/>
    </location>
</feature>
<sequence>MWGKAIIVVLLAFLANFYMGGREYGWSDLHLAAYDGDLERVNELLAAGADPNAVAFFPNDFTPLHAAADHGNEVEHPDRKPRLGAHAAVISALVAAGADVDAVMNYRPFTEAEHTPVIHAAVGIHCDCLDALLIAGADLGGQATTALDFLVSSGAPGAATCVRYLLEHSPDLPTRPGAVMENGDTFLDTLKKAHDHGAFDDTPEEYAAIYGLLSGTVAVQPRPGAHVPPRCKDGTFLSGYFERRDDNYGTALMMAVTHGNTIVTECILDNGADPKRCLDMGRYTGDEECHFPLLWACEKNNQEIVDLLLAHGADVTPTWPARNCAQSTYSCLHFAARNNNPFLVDVLLAHGAPVDQPTARNVSPLFIACQKGHAEVAQKLLDAGADPHMARDDGAIACGKNHEEFAGKNHT</sequence>
<dbReference type="EMBL" id="CAKKNE010000004">
    <property type="protein sequence ID" value="CAH0374171.1"/>
    <property type="molecule type" value="Genomic_DNA"/>
</dbReference>
<feature type="repeat" description="ANK" evidence="3">
    <location>
        <begin position="59"/>
        <end position="105"/>
    </location>
</feature>
<feature type="chain" id="PRO_5035150350" evidence="4">
    <location>
        <begin position="21"/>
        <end position="411"/>
    </location>
</feature>
<protein>
    <submittedName>
        <fullName evidence="5">Uncharacterized protein</fullName>
    </submittedName>
</protein>
<evidence type="ECO:0000313" key="5">
    <source>
        <dbReference type="EMBL" id="CAH0374171.1"/>
    </source>
</evidence>
<organism evidence="5 6">
    <name type="scientific">Pelagomonas calceolata</name>
    <dbReference type="NCBI Taxonomy" id="35677"/>
    <lineage>
        <taxon>Eukaryota</taxon>
        <taxon>Sar</taxon>
        <taxon>Stramenopiles</taxon>
        <taxon>Ochrophyta</taxon>
        <taxon>Pelagophyceae</taxon>
        <taxon>Pelagomonadales</taxon>
        <taxon>Pelagomonadaceae</taxon>
        <taxon>Pelagomonas</taxon>
    </lineage>
</organism>
<keyword evidence="4" id="KW-0732">Signal</keyword>
<dbReference type="PANTHER" id="PTHR24198:SF165">
    <property type="entry name" value="ANKYRIN REPEAT-CONTAINING PROTEIN-RELATED"/>
    <property type="match status" value="1"/>
</dbReference>
<evidence type="ECO:0000256" key="3">
    <source>
        <dbReference type="PROSITE-ProRule" id="PRU00023"/>
    </source>
</evidence>
<evidence type="ECO:0000256" key="2">
    <source>
        <dbReference type="ARBA" id="ARBA00023043"/>
    </source>
</evidence>
<feature type="repeat" description="ANK" evidence="3">
    <location>
        <begin position="24"/>
        <end position="56"/>
    </location>
</feature>
<feature type="signal peptide" evidence="4">
    <location>
        <begin position="1"/>
        <end position="20"/>
    </location>
</feature>
<evidence type="ECO:0000256" key="4">
    <source>
        <dbReference type="SAM" id="SignalP"/>
    </source>
</evidence>
<dbReference type="InterPro" id="IPR036770">
    <property type="entry name" value="Ankyrin_rpt-contain_sf"/>
</dbReference>
<dbReference type="OrthoDB" id="90295at2759"/>
<comment type="caution">
    <text evidence="5">The sequence shown here is derived from an EMBL/GenBank/DDBJ whole genome shotgun (WGS) entry which is preliminary data.</text>
</comment>
<dbReference type="PANTHER" id="PTHR24198">
    <property type="entry name" value="ANKYRIN REPEAT AND PROTEIN KINASE DOMAIN-CONTAINING PROTEIN"/>
    <property type="match status" value="1"/>
</dbReference>
<accession>A0A8J2X4F4</accession>
<feature type="repeat" description="ANK" evidence="3">
    <location>
        <begin position="360"/>
        <end position="392"/>
    </location>
</feature>
<dbReference type="Gene3D" id="1.25.40.20">
    <property type="entry name" value="Ankyrin repeat-containing domain"/>
    <property type="match status" value="2"/>
</dbReference>
<evidence type="ECO:0000313" key="6">
    <source>
        <dbReference type="Proteomes" id="UP000789595"/>
    </source>
</evidence>
<keyword evidence="6" id="KW-1185">Reference proteome</keyword>
<name>A0A8J2X4F4_9STRA</name>
<reference evidence="5" key="1">
    <citation type="submission" date="2021-11" db="EMBL/GenBank/DDBJ databases">
        <authorList>
            <consortium name="Genoscope - CEA"/>
            <person name="William W."/>
        </authorList>
    </citation>
    <scope>NUCLEOTIDE SEQUENCE</scope>
</reference>
<feature type="repeat" description="ANK" evidence="3">
    <location>
        <begin position="288"/>
        <end position="315"/>
    </location>
</feature>
<dbReference type="InterPro" id="IPR002110">
    <property type="entry name" value="Ankyrin_rpt"/>
</dbReference>
<dbReference type="SUPFAM" id="SSF48403">
    <property type="entry name" value="Ankyrin repeat"/>
    <property type="match status" value="1"/>
</dbReference>
<dbReference type="Proteomes" id="UP000789595">
    <property type="component" value="Unassembled WGS sequence"/>
</dbReference>
<dbReference type="Pfam" id="PF12796">
    <property type="entry name" value="Ank_2"/>
    <property type="match status" value="2"/>
</dbReference>
<keyword evidence="2 3" id="KW-0040">ANK repeat</keyword>
<dbReference type="AlphaFoldDB" id="A0A8J2X4F4"/>
<evidence type="ECO:0000256" key="1">
    <source>
        <dbReference type="ARBA" id="ARBA00022737"/>
    </source>
</evidence>
<keyword evidence="1" id="KW-0677">Repeat</keyword>
<dbReference type="SMART" id="SM00248">
    <property type="entry name" value="ANK"/>
    <property type="match status" value="8"/>
</dbReference>
<dbReference type="PROSITE" id="PS50297">
    <property type="entry name" value="ANK_REP_REGION"/>
    <property type="match status" value="3"/>
</dbReference>
<gene>
    <name evidence="5" type="ORF">PECAL_4P14400</name>
</gene>
<proteinExistence type="predicted"/>
<dbReference type="Pfam" id="PF13637">
    <property type="entry name" value="Ank_4"/>
    <property type="match status" value="1"/>
</dbReference>
<dbReference type="PROSITE" id="PS50088">
    <property type="entry name" value="ANK_REPEAT"/>
    <property type="match status" value="5"/>
</dbReference>